<comment type="caution">
    <text evidence="1">The sequence shown here is derived from an EMBL/GenBank/DDBJ whole genome shotgun (WGS) entry which is preliminary data.</text>
</comment>
<dbReference type="AlphaFoldDB" id="A0A0Q0T336"/>
<evidence type="ECO:0000313" key="1">
    <source>
        <dbReference type="EMBL" id="KQB54547.1"/>
    </source>
</evidence>
<sequence length="62" mass="6898">MVIKDIITLIIGTFDLVRTEFSSQLKTCSKQWARVEGVDSCLVPLPYCLQASEDGSVIRHDA</sequence>
<keyword evidence="2" id="KW-1185">Reference proteome</keyword>
<protein>
    <submittedName>
        <fullName evidence="1">Uncharacterized protein</fullName>
    </submittedName>
</protein>
<dbReference type="Proteomes" id="UP000050342">
    <property type="component" value="Unassembled WGS sequence"/>
</dbReference>
<organism evidence="1 2">
    <name type="scientific">Pseudomonas endophytica</name>
    <dbReference type="NCBI Taxonomy" id="1563157"/>
    <lineage>
        <taxon>Bacteria</taxon>
        <taxon>Pseudomonadati</taxon>
        <taxon>Pseudomonadota</taxon>
        <taxon>Gammaproteobacteria</taxon>
        <taxon>Pseudomonadales</taxon>
        <taxon>Pseudomonadaceae</taxon>
        <taxon>Pseudomonas</taxon>
    </lineage>
</organism>
<name>A0A0Q0T336_9PSED</name>
<reference evidence="1 2" key="1">
    <citation type="submission" date="2015-10" db="EMBL/GenBank/DDBJ databases">
        <title>Pseudomonas helleri sp. nov. and Pseudomonas weihenstephanensis sp. nov., isolated from raw cows milk.</title>
        <authorList>
            <person name="Von Neubeck M."/>
            <person name="Huptas C."/>
            <person name="Wenning M."/>
            <person name="Scherer S."/>
        </authorList>
    </citation>
    <scope>NUCLEOTIDE SEQUENCE [LARGE SCALE GENOMIC DNA]</scope>
    <source>
        <strain evidence="1 2">BSTT44</strain>
    </source>
</reference>
<dbReference type="EMBL" id="LLWH01000068">
    <property type="protein sequence ID" value="KQB54547.1"/>
    <property type="molecule type" value="Genomic_DNA"/>
</dbReference>
<evidence type="ECO:0000313" key="2">
    <source>
        <dbReference type="Proteomes" id="UP000050342"/>
    </source>
</evidence>
<gene>
    <name evidence="1" type="ORF">AQS70_07120</name>
</gene>
<proteinExistence type="predicted"/>
<accession>A0A0Q0T336</accession>